<keyword evidence="3" id="KW-1185">Reference proteome</keyword>
<feature type="region of interest" description="Disordered" evidence="1">
    <location>
        <begin position="1"/>
        <end position="23"/>
    </location>
</feature>
<organism evidence="2 3">
    <name type="scientific">Iningainema tapete BLCC-T55</name>
    <dbReference type="NCBI Taxonomy" id="2748662"/>
    <lineage>
        <taxon>Bacteria</taxon>
        <taxon>Bacillati</taxon>
        <taxon>Cyanobacteriota</taxon>
        <taxon>Cyanophyceae</taxon>
        <taxon>Nostocales</taxon>
        <taxon>Scytonemataceae</taxon>
        <taxon>Iningainema tapete</taxon>
    </lineage>
</organism>
<comment type="caution">
    <text evidence="2">The sequence shown here is derived from an EMBL/GenBank/DDBJ whole genome shotgun (WGS) entry which is preliminary data.</text>
</comment>
<dbReference type="AlphaFoldDB" id="A0A8J6XDY0"/>
<feature type="region of interest" description="Disordered" evidence="1">
    <location>
        <begin position="675"/>
        <end position="700"/>
    </location>
</feature>
<reference evidence="2" key="1">
    <citation type="submission" date="2020-09" db="EMBL/GenBank/DDBJ databases">
        <title>Iningainema tapete sp. nov. (Scytonemataceae, Cyanobacteria) from greenhouses in central Florida (USA) produces two types of nodularin with biosynthetic potential for microcystin-LR and anabaenopeptins.</title>
        <authorList>
            <person name="Berthold D.E."/>
            <person name="Lefler F.W."/>
            <person name="Huang I.-S."/>
            <person name="Abdulla H."/>
            <person name="Zimba P.V."/>
            <person name="Laughinghouse H.D. IV."/>
        </authorList>
    </citation>
    <scope>NUCLEOTIDE SEQUENCE</scope>
    <source>
        <strain evidence="2">BLCCT55</strain>
    </source>
</reference>
<dbReference type="SUPFAM" id="SSF51126">
    <property type="entry name" value="Pectin lyase-like"/>
    <property type="match status" value="3"/>
</dbReference>
<evidence type="ECO:0000256" key="1">
    <source>
        <dbReference type="SAM" id="MobiDB-lite"/>
    </source>
</evidence>
<feature type="non-terminal residue" evidence="2">
    <location>
        <position position="1"/>
    </location>
</feature>
<protein>
    <submittedName>
        <fullName evidence="2">S-layer family protein</fullName>
    </submittedName>
</protein>
<gene>
    <name evidence="2" type="ORF">ICL16_00555</name>
</gene>
<dbReference type="InterPro" id="IPR011050">
    <property type="entry name" value="Pectin_lyase_fold/virulence"/>
</dbReference>
<accession>A0A8J6XDY0</accession>
<proteinExistence type="predicted"/>
<sequence>SNGINSGAYSRVEEGASGQGGNVNVTAGTLRVTKGAIIQSSTYGQGSVGSVSINVRDRASFDGVGSNGINSGAYSRVEEGASGQGGNVNVTAGSLKVTDGAVLNTSTFGRQGGYAGNVNINVRERADFEGQVSDFNQVTSDLFNSGAYSRVEPRSVGNAGSVNITANTLRVIDGAVLTTSTDGQGKAGNVTINAGDVIFDGEGRFNYLPGFGFRQSSGVFSAVKANGEGQGGNVNLTTRSVSVTNGAILFTSTLGSGNAGNILVNNTDVVTLSGVAPDGFSSGLYSSTELGAKGRGGEITVNSAVLQVQDGAVINAQTRNTRNGGSVTINANTFEATNGGQVLTTARNGGGNGGNITFNILNNVTLSGSDPAYAERFARFGQDVVASVNPASGLFANTDVNSTGAGGNIFLHSNQLTIRDGAVVTVSSQGSGIAGDIYATSRNVFLDKQGAIVTETFSSQGGNIKLQVQDLLLMRDNSRISATAGLGGGGGDGGNIIINAKDGFIVAFPFENSDITANAFEGKGGFIDITARRIFGLERREQLTPLSDITAFSQQNPQLNGIVQINTPDVDPSRGLVQLPTNLVDASQQIDTSCSPGSRQRASSFVVTGRGGLPPSPKDVITPDATQIDWVSVKPTNNNRSLPPVTIKPTTATPKPIVEATGWVRNALGEVELTANAPTTPHSSWQNPVSCRASKHDKNF</sequence>
<feature type="compositionally biased region" description="Polar residues" evidence="1">
    <location>
        <begin position="676"/>
        <end position="689"/>
    </location>
</feature>
<dbReference type="Gene3D" id="2.160.20.10">
    <property type="entry name" value="Single-stranded right-handed beta-helix, Pectin lyase-like"/>
    <property type="match status" value="2"/>
</dbReference>
<name>A0A8J6XDY0_9CYAN</name>
<evidence type="ECO:0000313" key="3">
    <source>
        <dbReference type="Proteomes" id="UP000629098"/>
    </source>
</evidence>
<evidence type="ECO:0000313" key="2">
    <source>
        <dbReference type="EMBL" id="MBD2770652.1"/>
    </source>
</evidence>
<dbReference type="EMBL" id="JACXAE010000007">
    <property type="protein sequence ID" value="MBD2770652.1"/>
    <property type="molecule type" value="Genomic_DNA"/>
</dbReference>
<dbReference type="InterPro" id="IPR012334">
    <property type="entry name" value="Pectin_lyas_fold"/>
</dbReference>
<dbReference type="Proteomes" id="UP000629098">
    <property type="component" value="Unassembled WGS sequence"/>
</dbReference>